<dbReference type="Gene3D" id="3.40.710.10">
    <property type="entry name" value="DD-peptidase/beta-lactamase superfamily"/>
    <property type="match status" value="1"/>
</dbReference>
<organism evidence="4 5">
    <name type="scientific">Microbacterium marinum</name>
    <dbReference type="NCBI Taxonomy" id="421115"/>
    <lineage>
        <taxon>Bacteria</taxon>
        <taxon>Bacillati</taxon>
        <taxon>Actinomycetota</taxon>
        <taxon>Actinomycetes</taxon>
        <taxon>Micrococcales</taxon>
        <taxon>Microbacteriaceae</taxon>
        <taxon>Microbacterium</taxon>
    </lineage>
</organism>
<protein>
    <submittedName>
        <fullName evidence="4">CubicO group peptidase (Beta-lactamase class C family)</fullName>
    </submittedName>
</protein>
<dbReference type="GO" id="GO:0016020">
    <property type="term" value="C:membrane"/>
    <property type="evidence" value="ECO:0007669"/>
    <property type="project" value="UniProtKB-SubCell"/>
</dbReference>
<evidence type="ECO:0000256" key="1">
    <source>
        <dbReference type="ARBA" id="ARBA00004370"/>
    </source>
</evidence>
<dbReference type="InterPro" id="IPR012338">
    <property type="entry name" value="Beta-lactam/transpept-like"/>
</dbReference>
<keyword evidence="2" id="KW-0472">Membrane</keyword>
<dbReference type="RefSeq" id="WP_184214754.1">
    <property type="nucleotide sequence ID" value="NZ_JACHMD010000001.1"/>
</dbReference>
<dbReference type="AlphaFoldDB" id="A0A7W7BPZ2"/>
<dbReference type="SUPFAM" id="SSF56601">
    <property type="entry name" value="beta-lactamase/transpeptidase-like"/>
    <property type="match status" value="1"/>
</dbReference>
<dbReference type="PANTHER" id="PTHR46825:SF11">
    <property type="entry name" value="PENICILLIN-BINDING PROTEIN 4"/>
    <property type="match status" value="1"/>
</dbReference>
<evidence type="ECO:0000313" key="4">
    <source>
        <dbReference type="EMBL" id="MBB4665791.1"/>
    </source>
</evidence>
<name>A0A7W7BPZ2_9MICO</name>
<gene>
    <name evidence="4" type="ORF">BKA24_000500</name>
</gene>
<dbReference type="InterPro" id="IPR050491">
    <property type="entry name" value="AmpC-like"/>
</dbReference>
<dbReference type="EMBL" id="JACHMD010000001">
    <property type="protein sequence ID" value="MBB4665791.1"/>
    <property type="molecule type" value="Genomic_DNA"/>
</dbReference>
<evidence type="ECO:0000256" key="2">
    <source>
        <dbReference type="ARBA" id="ARBA00023136"/>
    </source>
</evidence>
<dbReference type="Proteomes" id="UP000573729">
    <property type="component" value="Unassembled WGS sequence"/>
</dbReference>
<evidence type="ECO:0000259" key="3">
    <source>
        <dbReference type="Pfam" id="PF00144"/>
    </source>
</evidence>
<accession>A0A7W7BPZ2</accession>
<evidence type="ECO:0000313" key="5">
    <source>
        <dbReference type="Proteomes" id="UP000573729"/>
    </source>
</evidence>
<comment type="caution">
    <text evidence="4">The sequence shown here is derived from an EMBL/GenBank/DDBJ whole genome shotgun (WGS) entry which is preliminary data.</text>
</comment>
<sequence length="341" mass="36533">MTTIDDLTDLDAATGNPFFSGVASIDVGDSRVYERAGGFANRAHRVPITPVTRLAIASGSKIFTALAVLRLVEEGTLTLDQPVRTVLGSDLPLIDDGVTIEHLLSHTSGIGDYIDESAGGEIDDYIMTLPVHTLTTAEAFLPMLDGREQVSAPGEEFAYNNSGYVVLAVVIERATGETFHDVVRRLVLDPAGLSLTDYDRSDYLTGDVALGYLDEDGGHRTNVLHLPVLGNGDGGAYTTTGDLHRFWRALVRGDIVSPETYRVLVAPRHHDEDEGKRFGLAVWLHEVADVLVLEGYDAGVSFVSSHDPAADATYTVIANSSEGAWPAASAMRGVLEARLGI</sequence>
<comment type="subcellular location">
    <subcellularLocation>
        <location evidence="1">Membrane</location>
    </subcellularLocation>
</comment>
<keyword evidence="5" id="KW-1185">Reference proteome</keyword>
<dbReference type="Pfam" id="PF00144">
    <property type="entry name" value="Beta-lactamase"/>
    <property type="match status" value="1"/>
</dbReference>
<feature type="domain" description="Beta-lactamase-related" evidence="3">
    <location>
        <begin position="20"/>
        <end position="334"/>
    </location>
</feature>
<dbReference type="InterPro" id="IPR001466">
    <property type="entry name" value="Beta-lactam-related"/>
</dbReference>
<dbReference type="PANTHER" id="PTHR46825">
    <property type="entry name" value="D-ALANYL-D-ALANINE-CARBOXYPEPTIDASE/ENDOPEPTIDASE AMPH"/>
    <property type="match status" value="1"/>
</dbReference>
<proteinExistence type="predicted"/>
<reference evidence="4 5" key="1">
    <citation type="submission" date="2020-08" db="EMBL/GenBank/DDBJ databases">
        <title>Sequencing the genomes of 1000 actinobacteria strains.</title>
        <authorList>
            <person name="Klenk H.-P."/>
        </authorList>
    </citation>
    <scope>NUCLEOTIDE SEQUENCE [LARGE SCALE GENOMIC DNA]</scope>
    <source>
        <strain evidence="4 5">DSM 24947</strain>
    </source>
</reference>